<proteinExistence type="predicted"/>
<dbReference type="Proteomes" id="UP000198775">
    <property type="component" value="Unassembled WGS sequence"/>
</dbReference>
<evidence type="ECO:0000256" key="2">
    <source>
        <dbReference type="ARBA" id="ARBA00023284"/>
    </source>
</evidence>
<reference evidence="6" key="1">
    <citation type="submission" date="2016-10" db="EMBL/GenBank/DDBJ databases">
        <authorList>
            <person name="Varghese N."/>
            <person name="Submissions S."/>
        </authorList>
    </citation>
    <scope>NUCLEOTIDE SEQUENCE [LARGE SCALE GENOMIC DNA]</scope>
    <source>
        <strain evidence="6">IBRC-M 10043</strain>
    </source>
</reference>
<dbReference type="PIRSF" id="PIRSF000239">
    <property type="entry name" value="AHPC"/>
    <property type="match status" value="1"/>
</dbReference>
<dbReference type="PANTHER" id="PTHR43110:SF1">
    <property type="entry name" value="THIOL PEROXIDASE"/>
    <property type="match status" value="1"/>
</dbReference>
<evidence type="ECO:0000313" key="5">
    <source>
        <dbReference type="EMBL" id="SEP22928.1"/>
    </source>
</evidence>
<dbReference type="EMBL" id="FOCX01000049">
    <property type="protein sequence ID" value="SEP22928.1"/>
    <property type="molecule type" value="Genomic_DNA"/>
</dbReference>
<evidence type="ECO:0000256" key="3">
    <source>
        <dbReference type="PIRSR" id="PIRSR000239-1"/>
    </source>
</evidence>
<evidence type="ECO:0000313" key="6">
    <source>
        <dbReference type="Proteomes" id="UP000198775"/>
    </source>
</evidence>
<dbReference type="InterPro" id="IPR000866">
    <property type="entry name" value="AhpC/TSA"/>
</dbReference>
<name>A0A1H8W721_9EURY</name>
<keyword evidence="1" id="KW-0560">Oxidoreductase</keyword>
<dbReference type="InterPro" id="IPR036249">
    <property type="entry name" value="Thioredoxin-like_sf"/>
</dbReference>
<dbReference type="InterPro" id="IPR013766">
    <property type="entry name" value="Thioredoxin_domain"/>
</dbReference>
<dbReference type="InterPro" id="IPR024706">
    <property type="entry name" value="Peroxiredoxin_AhpC-typ"/>
</dbReference>
<dbReference type="InterPro" id="IPR050455">
    <property type="entry name" value="Tpx_Peroxidase_subfamily"/>
</dbReference>
<evidence type="ECO:0000259" key="4">
    <source>
        <dbReference type="PROSITE" id="PS51352"/>
    </source>
</evidence>
<evidence type="ECO:0000256" key="1">
    <source>
        <dbReference type="ARBA" id="ARBA00023002"/>
    </source>
</evidence>
<dbReference type="GO" id="GO:0016491">
    <property type="term" value="F:oxidoreductase activity"/>
    <property type="evidence" value="ECO:0007669"/>
    <property type="project" value="UniProtKB-KW"/>
</dbReference>
<dbReference type="PANTHER" id="PTHR43110">
    <property type="entry name" value="THIOL PEROXIDASE"/>
    <property type="match status" value="1"/>
</dbReference>
<sequence length="160" mass="17159">MGVMVDEGDAAPDFTAPLANGDIAEFTLSENLDDAPLVLAFFPGAFTSVCSHEMNTFQDRLADFEDVGATVYGISVDSPFALNEFRDKLDLEFGLISDADKEIIDQYGIGMDFADLGVHDVAKRAVFVVNGDGDVTYAWVSDDPGVEPDYDEVESAAADA</sequence>
<dbReference type="PROSITE" id="PS51352">
    <property type="entry name" value="THIOREDOXIN_2"/>
    <property type="match status" value="1"/>
</dbReference>
<dbReference type="Pfam" id="PF00578">
    <property type="entry name" value="AhpC-TSA"/>
    <property type="match status" value="1"/>
</dbReference>
<accession>A0A1H8W721</accession>
<keyword evidence="6" id="KW-1185">Reference proteome</keyword>
<protein>
    <submittedName>
        <fullName evidence="5">Peroxiredoxin</fullName>
    </submittedName>
</protein>
<feature type="domain" description="Thioredoxin" evidence="4">
    <location>
        <begin position="5"/>
        <end position="160"/>
    </location>
</feature>
<dbReference type="SUPFAM" id="SSF52833">
    <property type="entry name" value="Thioredoxin-like"/>
    <property type="match status" value="1"/>
</dbReference>
<organism evidence="5 6">
    <name type="scientific">Halorientalis persicus</name>
    <dbReference type="NCBI Taxonomy" id="1367881"/>
    <lineage>
        <taxon>Archaea</taxon>
        <taxon>Methanobacteriati</taxon>
        <taxon>Methanobacteriota</taxon>
        <taxon>Stenosarchaea group</taxon>
        <taxon>Halobacteria</taxon>
        <taxon>Halobacteriales</taxon>
        <taxon>Haloarculaceae</taxon>
        <taxon>Halorientalis</taxon>
    </lineage>
</organism>
<dbReference type="GO" id="GO:0016209">
    <property type="term" value="F:antioxidant activity"/>
    <property type="evidence" value="ECO:0007669"/>
    <property type="project" value="InterPro"/>
</dbReference>
<gene>
    <name evidence="5" type="ORF">SAMN05216388_10499</name>
</gene>
<feature type="active site" description="Cysteine sulfenic acid (-SOH) intermediate; for peroxidase activity" evidence="3">
    <location>
        <position position="50"/>
    </location>
</feature>
<dbReference type="AlphaFoldDB" id="A0A1H8W721"/>
<dbReference type="Gene3D" id="3.40.30.10">
    <property type="entry name" value="Glutaredoxin"/>
    <property type="match status" value="1"/>
</dbReference>
<keyword evidence="2" id="KW-0676">Redox-active center</keyword>